<comment type="subunit">
    <text evidence="2 5">Homodecamer; pentamer of dimers.</text>
</comment>
<evidence type="ECO:0000256" key="8">
    <source>
        <dbReference type="PIRSR" id="PIRSR000388-3"/>
    </source>
</evidence>
<gene>
    <name evidence="9" type="primary">panB_1</name>
    <name evidence="5" type="synonym">panB</name>
    <name evidence="9" type="ORF">C1752_01837</name>
</gene>
<evidence type="ECO:0000256" key="3">
    <source>
        <dbReference type="ARBA" id="ARBA00022655"/>
    </source>
</evidence>
<feature type="binding site" evidence="5 7">
    <location>
        <position position="83"/>
    </location>
    <ligand>
        <name>3-methyl-2-oxobutanoate</name>
        <dbReference type="ChEBI" id="CHEBI:11851"/>
    </ligand>
</feature>
<dbReference type="EMBL" id="PQWO01000004">
    <property type="protein sequence ID" value="PZD73855.1"/>
    <property type="molecule type" value="Genomic_DNA"/>
</dbReference>
<comment type="catalytic activity">
    <reaction evidence="5">
        <text>(6R)-5,10-methylene-5,6,7,8-tetrahydrofolate + 3-methyl-2-oxobutanoate + H2O = 2-dehydropantoate + (6S)-5,6,7,8-tetrahydrofolate</text>
        <dbReference type="Rhea" id="RHEA:11824"/>
        <dbReference type="ChEBI" id="CHEBI:11561"/>
        <dbReference type="ChEBI" id="CHEBI:11851"/>
        <dbReference type="ChEBI" id="CHEBI:15377"/>
        <dbReference type="ChEBI" id="CHEBI:15636"/>
        <dbReference type="ChEBI" id="CHEBI:57453"/>
        <dbReference type="EC" id="2.1.2.11"/>
    </reaction>
</comment>
<feature type="binding site" evidence="5 8">
    <location>
        <position position="113"/>
    </location>
    <ligand>
        <name>Mg(2+)</name>
        <dbReference type="ChEBI" id="CHEBI:18420"/>
    </ligand>
</feature>
<evidence type="ECO:0000313" key="9">
    <source>
        <dbReference type="EMBL" id="PZD73855.1"/>
    </source>
</evidence>
<dbReference type="PANTHER" id="PTHR20881">
    <property type="entry name" value="3-METHYL-2-OXOBUTANOATE HYDROXYMETHYLTRANSFERASE"/>
    <property type="match status" value="1"/>
</dbReference>
<evidence type="ECO:0000256" key="6">
    <source>
        <dbReference type="PIRSR" id="PIRSR000388-1"/>
    </source>
</evidence>
<dbReference type="OrthoDB" id="9781789at2"/>
<keyword evidence="5" id="KW-0963">Cytoplasm</keyword>
<dbReference type="NCBIfam" id="TIGR00222">
    <property type="entry name" value="panB"/>
    <property type="match status" value="1"/>
</dbReference>
<dbReference type="NCBIfam" id="NF001452">
    <property type="entry name" value="PRK00311.1"/>
    <property type="match status" value="1"/>
</dbReference>
<dbReference type="Pfam" id="PF02548">
    <property type="entry name" value="Pantoate_transf"/>
    <property type="match status" value="1"/>
</dbReference>
<evidence type="ECO:0000256" key="5">
    <source>
        <dbReference type="HAMAP-Rule" id="MF_00156"/>
    </source>
</evidence>
<proteinExistence type="inferred from homology"/>
<evidence type="ECO:0000256" key="4">
    <source>
        <dbReference type="ARBA" id="ARBA00022679"/>
    </source>
</evidence>
<evidence type="ECO:0000313" key="10">
    <source>
        <dbReference type="Proteomes" id="UP000248857"/>
    </source>
</evidence>
<dbReference type="AlphaFoldDB" id="A0A2W1JRB0"/>
<comment type="function">
    <text evidence="5">Catalyzes the reversible reaction in which hydroxymethyl group from 5,10-methylenetetrahydrofolate is transferred onto alpha-ketoisovalerate to form ketopantoate.</text>
</comment>
<dbReference type="RefSeq" id="WP_110985783.1">
    <property type="nucleotide sequence ID" value="NZ_CAWNWM010000004.1"/>
</dbReference>
<dbReference type="UniPathway" id="UPA00028">
    <property type="reaction ID" value="UER00003"/>
</dbReference>
<comment type="subcellular location">
    <subcellularLocation>
        <location evidence="5">Cytoplasm</location>
    </subcellularLocation>
</comment>
<organism evidence="9 10">
    <name type="scientific">Acaryochloris thomasi RCC1774</name>
    <dbReference type="NCBI Taxonomy" id="1764569"/>
    <lineage>
        <taxon>Bacteria</taxon>
        <taxon>Bacillati</taxon>
        <taxon>Cyanobacteriota</taxon>
        <taxon>Cyanophyceae</taxon>
        <taxon>Acaryochloridales</taxon>
        <taxon>Acaryochloridaceae</taxon>
        <taxon>Acaryochloris</taxon>
        <taxon>Acaryochloris thomasi</taxon>
    </lineage>
</organism>
<keyword evidence="5 8" id="KW-0460">Magnesium</keyword>
<keyword evidence="5 8" id="KW-0479">Metal-binding</keyword>
<dbReference type="GO" id="GO:0015940">
    <property type="term" value="P:pantothenate biosynthetic process"/>
    <property type="evidence" value="ECO:0007669"/>
    <property type="project" value="UniProtKB-UniRule"/>
</dbReference>
<feature type="binding site" evidence="5 7">
    <location>
        <begin position="44"/>
        <end position="45"/>
    </location>
    <ligand>
        <name>3-methyl-2-oxobutanoate</name>
        <dbReference type="ChEBI" id="CHEBI:11851"/>
    </ligand>
</feature>
<keyword evidence="10" id="KW-1185">Reference proteome</keyword>
<dbReference type="InterPro" id="IPR003700">
    <property type="entry name" value="Pantoate_hydroxy_MeTrfase"/>
</dbReference>
<feature type="binding site" evidence="5 8">
    <location>
        <position position="44"/>
    </location>
    <ligand>
        <name>Mg(2+)</name>
        <dbReference type="ChEBI" id="CHEBI:18420"/>
    </ligand>
</feature>
<reference evidence="9 10" key="1">
    <citation type="journal article" date="2018" name="Sci. Rep.">
        <title>A novel species of the marine cyanobacterium Acaryochloris with a unique pigment content and lifestyle.</title>
        <authorList>
            <person name="Partensky F."/>
            <person name="Six C."/>
            <person name="Ratin M."/>
            <person name="Garczarek L."/>
            <person name="Vaulot D."/>
            <person name="Probert I."/>
            <person name="Calteau A."/>
            <person name="Gourvil P."/>
            <person name="Marie D."/>
            <person name="Grebert T."/>
            <person name="Bouchier C."/>
            <person name="Le Panse S."/>
            <person name="Gachenot M."/>
            <person name="Rodriguez F."/>
            <person name="Garrido J.L."/>
        </authorList>
    </citation>
    <scope>NUCLEOTIDE SEQUENCE [LARGE SCALE GENOMIC DNA]</scope>
    <source>
        <strain evidence="9 10">RCC1774</strain>
    </source>
</reference>
<dbReference type="GO" id="GO:0008168">
    <property type="term" value="F:methyltransferase activity"/>
    <property type="evidence" value="ECO:0007669"/>
    <property type="project" value="UniProtKB-KW"/>
</dbReference>
<dbReference type="SUPFAM" id="SSF51621">
    <property type="entry name" value="Phosphoenolpyruvate/pyruvate domain"/>
    <property type="match status" value="1"/>
</dbReference>
<feature type="active site" description="Proton acceptor" evidence="5 6">
    <location>
        <position position="175"/>
    </location>
</feature>
<dbReference type="Proteomes" id="UP000248857">
    <property type="component" value="Unassembled WGS sequence"/>
</dbReference>
<evidence type="ECO:0000256" key="2">
    <source>
        <dbReference type="ARBA" id="ARBA00011424"/>
    </source>
</evidence>
<feature type="binding site" evidence="5 7">
    <location>
        <position position="111"/>
    </location>
    <ligand>
        <name>3-methyl-2-oxobutanoate</name>
        <dbReference type="ChEBI" id="CHEBI:11851"/>
    </ligand>
</feature>
<feature type="binding site" evidence="5 8">
    <location>
        <position position="83"/>
    </location>
    <ligand>
        <name>Mg(2+)</name>
        <dbReference type="ChEBI" id="CHEBI:18420"/>
    </ligand>
</feature>
<dbReference type="PIRSF" id="PIRSF000388">
    <property type="entry name" value="Pantoate_hydroxy_MeTrfase"/>
    <property type="match status" value="1"/>
</dbReference>
<accession>A0A2W1JRB0</accession>
<name>A0A2W1JRB0_9CYAN</name>
<dbReference type="InterPro" id="IPR040442">
    <property type="entry name" value="Pyrv_kinase-like_dom_sf"/>
</dbReference>
<dbReference type="GO" id="GO:0003864">
    <property type="term" value="F:3-methyl-2-oxobutanoate hydroxymethyltransferase activity"/>
    <property type="evidence" value="ECO:0007669"/>
    <property type="project" value="UniProtKB-UniRule"/>
</dbReference>
<dbReference type="GO" id="GO:0032259">
    <property type="term" value="P:methylation"/>
    <property type="evidence" value="ECO:0007669"/>
    <property type="project" value="UniProtKB-KW"/>
</dbReference>
<evidence type="ECO:0000256" key="1">
    <source>
        <dbReference type="ARBA" id="ARBA00008676"/>
    </source>
</evidence>
<dbReference type="GO" id="GO:0005737">
    <property type="term" value="C:cytoplasm"/>
    <property type="evidence" value="ECO:0007669"/>
    <property type="project" value="UniProtKB-SubCell"/>
</dbReference>
<comment type="caution">
    <text evidence="9">The sequence shown here is derived from an EMBL/GenBank/DDBJ whole genome shotgun (WGS) entry which is preliminary data.</text>
</comment>
<protein>
    <recommendedName>
        <fullName evidence="5">3-methyl-2-oxobutanoate hydroxymethyltransferase</fullName>
        <ecNumber evidence="5">2.1.2.11</ecNumber>
    </recommendedName>
    <alternativeName>
        <fullName evidence="5">Ketopantoate hydroxymethyltransferase</fullName>
        <shortName evidence="5">KPHMT</shortName>
    </alternativeName>
</protein>
<dbReference type="Gene3D" id="3.20.20.60">
    <property type="entry name" value="Phosphoenolpyruvate-binding domains"/>
    <property type="match status" value="1"/>
</dbReference>
<evidence type="ECO:0000256" key="7">
    <source>
        <dbReference type="PIRSR" id="PIRSR000388-2"/>
    </source>
</evidence>
<dbReference type="EC" id="2.1.2.11" evidence="5"/>
<dbReference type="GO" id="GO:0000287">
    <property type="term" value="F:magnesium ion binding"/>
    <property type="evidence" value="ECO:0007669"/>
    <property type="project" value="TreeGrafter"/>
</dbReference>
<dbReference type="HAMAP" id="MF_00156">
    <property type="entry name" value="PanB"/>
    <property type="match status" value="1"/>
</dbReference>
<keyword evidence="4 5" id="KW-0808">Transferase</keyword>
<comment type="pathway">
    <text evidence="5">Cofactor biosynthesis; (R)-pantothenate biosynthesis; (R)-pantoate from 3-methyl-2-oxobutanoate: step 1/2.</text>
</comment>
<dbReference type="PANTHER" id="PTHR20881:SF0">
    <property type="entry name" value="3-METHYL-2-OXOBUTANOATE HYDROXYMETHYLTRANSFERASE"/>
    <property type="match status" value="1"/>
</dbReference>
<comment type="cofactor">
    <cofactor evidence="5 8">
        <name>Mg(2+)</name>
        <dbReference type="ChEBI" id="CHEBI:18420"/>
    </cofactor>
    <text evidence="5 8">Binds 1 Mg(2+) ion per subunit.</text>
</comment>
<dbReference type="CDD" id="cd06557">
    <property type="entry name" value="KPHMT-like"/>
    <property type="match status" value="1"/>
</dbReference>
<keyword evidence="3 5" id="KW-0566">Pantothenate biosynthesis</keyword>
<dbReference type="InterPro" id="IPR015813">
    <property type="entry name" value="Pyrv/PenolPyrv_kinase-like_dom"/>
</dbReference>
<keyword evidence="9" id="KW-0489">Methyltransferase</keyword>
<sequence>MKKDAAYLRQKKQNGQKIVSLTCYDYPTAVLEEQAGVDLIIVGDSVGTNVLGYASEQEVTLADIAHHLRAVCRGASEPYILADLPFGTYETPQQALKNAEYLLAQGADIVKLEGMPVEVVQHLIAHDIPLCGHLGLLPQTHIKKAVQGKRFDQAKALVEDALRLEQLGILMLVLELIPEELGQIVTEKLKIPTIGIGAGRHTDGQVLIVNDILGITPRKFRLAKKYQDYQGLTLQTLQKYGHDVEQVIFPEESNVSHMAAEELQQLRDWLA</sequence>
<comment type="similarity">
    <text evidence="1 5">Belongs to the PanB family.</text>
</comment>